<evidence type="ECO:0000313" key="2">
    <source>
        <dbReference type="EMBL" id="NEH93032.1"/>
    </source>
</evidence>
<gene>
    <name evidence="2" type="ORF">GR206_18730</name>
</gene>
<dbReference type="Proteomes" id="UP000468864">
    <property type="component" value="Unassembled WGS sequence"/>
</dbReference>
<sequence length="214" mass="24320">MTPSPFLIQLALLFLPGVIWTHLDARFGSRSGPTQIEFVFQSFLFGMASYVVVYAGYWLFGFNFIIIDLSKVESQNLLTSAIVLQIAIATVVGFILGIIWLYAVNYKWMTRFLQTIGATKTYGDEDVWDFTFNSSDATSEYVHVRDFDNKIVYAGWVAVFSETGKLREVVLRDAIVYDFDGSQLFASPRIYISRKPEGMHIEFPATQANTKELQ</sequence>
<keyword evidence="1" id="KW-0472">Membrane</keyword>
<dbReference type="Pfam" id="PF19865">
    <property type="entry name" value="DUF6338"/>
    <property type="match status" value="1"/>
</dbReference>
<evidence type="ECO:0000313" key="3">
    <source>
        <dbReference type="Proteomes" id="UP000468864"/>
    </source>
</evidence>
<dbReference type="AlphaFoldDB" id="A0A6N9ZHP8"/>
<feature type="transmembrane region" description="Helical" evidence="1">
    <location>
        <begin position="43"/>
        <end position="66"/>
    </location>
</feature>
<keyword evidence="1" id="KW-0812">Transmembrane</keyword>
<protein>
    <submittedName>
        <fullName evidence="2">Uncharacterized protein</fullName>
    </submittedName>
</protein>
<evidence type="ECO:0000256" key="1">
    <source>
        <dbReference type="SAM" id="Phobius"/>
    </source>
</evidence>
<name>A0A6N9ZHP8_9HYPH</name>
<organism evidence="2 3">
    <name type="scientific">Rhizobium laguerreae</name>
    <dbReference type="NCBI Taxonomy" id="1076926"/>
    <lineage>
        <taxon>Bacteria</taxon>
        <taxon>Pseudomonadati</taxon>
        <taxon>Pseudomonadota</taxon>
        <taxon>Alphaproteobacteria</taxon>
        <taxon>Hyphomicrobiales</taxon>
        <taxon>Rhizobiaceae</taxon>
        <taxon>Rhizobium/Agrobacterium group</taxon>
        <taxon>Rhizobium</taxon>
    </lineage>
</organism>
<dbReference type="RefSeq" id="WP_163879936.1">
    <property type="nucleotide sequence ID" value="NZ_WUEP01000013.1"/>
</dbReference>
<accession>A0A6N9ZHP8</accession>
<reference evidence="2 3" key="1">
    <citation type="submission" date="2019-12" db="EMBL/GenBank/DDBJ databases">
        <title>Rhizobium genotypes associated with high levels of biological nitrogen fixation by grain legumes in a temperate-maritime cropping system.</title>
        <authorList>
            <person name="Maluk M."/>
            <person name="Francesc Ferrando Molina F."/>
            <person name="Lopez Del Egido L."/>
            <person name="Lafos M."/>
            <person name="Langarica-Fuentes A."/>
            <person name="Gebre Yohannes G."/>
            <person name="Young M.W."/>
            <person name="Martin P."/>
            <person name="Gantlett R."/>
            <person name="Kenicer G."/>
            <person name="Hawes C."/>
            <person name="Begg G.S."/>
            <person name="Quilliam R.S."/>
            <person name="Squire G.R."/>
            <person name="Poole P.S."/>
            <person name="Young P.W."/>
            <person name="Iannetta P.M."/>
            <person name="James E.K."/>
        </authorList>
    </citation>
    <scope>NUCLEOTIDE SEQUENCE [LARGE SCALE GENOMIC DNA]</scope>
    <source>
        <strain evidence="2 3">JHI2449</strain>
    </source>
</reference>
<feature type="transmembrane region" description="Helical" evidence="1">
    <location>
        <begin position="78"/>
        <end position="103"/>
    </location>
</feature>
<proteinExistence type="predicted"/>
<comment type="caution">
    <text evidence="2">The sequence shown here is derived from an EMBL/GenBank/DDBJ whole genome shotgun (WGS) entry which is preliminary data.</text>
</comment>
<dbReference type="InterPro" id="IPR045919">
    <property type="entry name" value="DUF6338"/>
</dbReference>
<dbReference type="EMBL" id="WUEP01000013">
    <property type="protein sequence ID" value="NEH93032.1"/>
    <property type="molecule type" value="Genomic_DNA"/>
</dbReference>
<keyword evidence="1" id="KW-1133">Transmembrane helix</keyword>
<feature type="transmembrane region" description="Helical" evidence="1">
    <location>
        <begin position="6"/>
        <end position="23"/>
    </location>
</feature>